<dbReference type="PROSITE" id="PS51732">
    <property type="entry name" value="ASN_GLN_ASE_3"/>
    <property type="match status" value="1"/>
</dbReference>
<evidence type="ECO:0000259" key="4">
    <source>
        <dbReference type="Pfam" id="PF17763"/>
    </source>
</evidence>
<name>A0A2T0WPQ4_9RHOB</name>
<dbReference type="InterPro" id="IPR040919">
    <property type="entry name" value="Asparaginase_C"/>
</dbReference>
<comment type="caution">
    <text evidence="5">The sequence shown here is derived from an EMBL/GenBank/DDBJ whole genome shotgun (WGS) entry which is preliminary data.</text>
</comment>
<feature type="active site" description="O-isoaspartyl threonine intermediate" evidence="1">
    <location>
        <position position="11"/>
    </location>
</feature>
<dbReference type="OrthoDB" id="9788068at2"/>
<dbReference type="SFLD" id="SFLDS00057">
    <property type="entry name" value="Glutaminase/Asparaginase"/>
    <property type="match status" value="1"/>
</dbReference>
<accession>A0A2T0WPQ4</accession>
<dbReference type="PANTHER" id="PTHR11707">
    <property type="entry name" value="L-ASPARAGINASE"/>
    <property type="match status" value="1"/>
</dbReference>
<reference evidence="5 6" key="1">
    <citation type="submission" date="2018-03" db="EMBL/GenBank/DDBJ databases">
        <title>Genomic Encyclopedia of Archaeal and Bacterial Type Strains, Phase II (KMG-II): from individual species to whole genera.</title>
        <authorList>
            <person name="Goeker M."/>
        </authorList>
    </citation>
    <scope>NUCLEOTIDE SEQUENCE [LARGE SCALE GENOMIC DNA]</scope>
    <source>
        <strain evidence="5 6">DSM 100212</strain>
    </source>
</reference>
<gene>
    <name evidence="5" type="ORF">CLV74_10711</name>
</gene>
<dbReference type="InterPro" id="IPR041725">
    <property type="entry name" value="L-asparaginase_I"/>
</dbReference>
<dbReference type="GO" id="GO:0005829">
    <property type="term" value="C:cytosol"/>
    <property type="evidence" value="ECO:0007669"/>
    <property type="project" value="TreeGrafter"/>
</dbReference>
<keyword evidence="6" id="KW-1185">Reference proteome</keyword>
<evidence type="ECO:0000313" key="5">
    <source>
        <dbReference type="EMBL" id="PRY88670.1"/>
    </source>
</evidence>
<feature type="domain" description="L-asparaginase N-terminal" evidence="3">
    <location>
        <begin position="3"/>
        <end position="173"/>
    </location>
</feature>
<protein>
    <submittedName>
        <fullName evidence="5">L-asparaginase</fullName>
    </submittedName>
</protein>
<dbReference type="PIRSF" id="PIRSF500176">
    <property type="entry name" value="L_ASNase"/>
    <property type="match status" value="1"/>
</dbReference>
<feature type="binding site" evidence="2">
    <location>
        <position position="55"/>
    </location>
    <ligand>
        <name>substrate</name>
    </ligand>
</feature>
<dbReference type="InterPro" id="IPR006034">
    <property type="entry name" value="Asparaginase/glutaminase-like"/>
</dbReference>
<feature type="domain" description="Asparaginase/glutaminase C-terminal" evidence="4">
    <location>
        <begin position="191"/>
        <end position="304"/>
    </location>
</feature>
<dbReference type="SUPFAM" id="SSF53774">
    <property type="entry name" value="Glutaminase/Asparaginase"/>
    <property type="match status" value="1"/>
</dbReference>
<proteinExistence type="predicted"/>
<dbReference type="PRINTS" id="PR00139">
    <property type="entry name" value="ASNGLNASE"/>
</dbReference>
<dbReference type="InterPro" id="IPR027474">
    <property type="entry name" value="L-asparaginase_N"/>
</dbReference>
<dbReference type="CDD" id="cd08963">
    <property type="entry name" value="L-asparaginase_I"/>
    <property type="match status" value="1"/>
</dbReference>
<dbReference type="PANTHER" id="PTHR11707:SF28">
    <property type="entry name" value="60 KDA LYSOPHOSPHOLIPASE"/>
    <property type="match status" value="1"/>
</dbReference>
<dbReference type="PIRSF" id="PIRSF001220">
    <property type="entry name" value="L-ASNase_gatD"/>
    <property type="match status" value="1"/>
</dbReference>
<dbReference type="Proteomes" id="UP000238392">
    <property type="component" value="Unassembled WGS sequence"/>
</dbReference>
<dbReference type="Pfam" id="PF00710">
    <property type="entry name" value="Asparaginase"/>
    <property type="match status" value="1"/>
</dbReference>
<dbReference type="InterPro" id="IPR037152">
    <property type="entry name" value="L-asparaginase_N_sf"/>
</dbReference>
<sequence length="316" mass="33418">MALLVIHTGGTIGMIETAEGYATQQGVVENAVKRMGARTLHDRIDVVCLSPLIDSAQATPEDWDKIAQAISAAYDLYDSFVVTHGTDTLAYTAAALCLALPGLTKPVIVTGAMLPLTVEGNDGARNLQEALTTALDAPAGVWVQFAGKQMHGGRIRKAHSHAFDAFTAEATKVPPTIKADTIGHVPVSAHDVAVISITPGLSTKLVDYAANNSKGIILRCYGSGTAPDSPEFRAALEAAAARQIPVIAISQCPEGGMHMGTYATDSFLRARGVLDGRDMTLEMAYVKLHYALSNFPTLAEQQAYLTTDQCGEYSLS</sequence>
<organism evidence="5 6">
    <name type="scientific">Donghicola tyrosinivorans</name>
    <dbReference type="NCBI Taxonomy" id="1652492"/>
    <lineage>
        <taxon>Bacteria</taxon>
        <taxon>Pseudomonadati</taxon>
        <taxon>Pseudomonadota</taxon>
        <taxon>Alphaproteobacteria</taxon>
        <taxon>Rhodobacterales</taxon>
        <taxon>Roseobacteraceae</taxon>
        <taxon>Donghicola</taxon>
    </lineage>
</organism>
<dbReference type="InterPro" id="IPR027473">
    <property type="entry name" value="L-asparaginase_C"/>
</dbReference>
<dbReference type="SMART" id="SM00870">
    <property type="entry name" value="Asparaginase"/>
    <property type="match status" value="1"/>
</dbReference>
<feature type="binding site" evidence="2">
    <location>
        <begin position="86"/>
        <end position="87"/>
    </location>
    <ligand>
        <name>substrate</name>
    </ligand>
</feature>
<dbReference type="EMBL" id="PVTQ01000007">
    <property type="protein sequence ID" value="PRY88670.1"/>
    <property type="molecule type" value="Genomic_DNA"/>
</dbReference>
<dbReference type="RefSeq" id="WP_106264722.1">
    <property type="nucleotide sequence ID" value="NZ_PVTQ01000007.1"/>
</dbReference>
<dbReference type="Gene3D" id="3.40.50.40">
    <property type="match status" value="1"/>
</dbReference>
<dbReference type="GO" id="GO:0004067">
    <property type="term" value="F:asparaginase activity"/>
    <property type="evidence" value="ECO:0007669"/>
    <property type="project" value="UniProtKB-UniRule"/>
</dbReference>
<dbReference type="AlphaFoldDB" id="A0A2T0WPQ4"/>
<dbReference type="Gene3D" id="3.40.50.1170">
    <property type="entry name" value="L-asparaginase, N-terminal domain"/>
    <property type="match status" value="1"/>
</dbReference>
<dbReference type="InterPro" id="IPR036152">
    <property type="entry name" value="Asp/glu_Ase-like_sf"/>
</dbReference>
<dbReference type="Pfam" id="PF17763">
    <property type="entry name" value="Asparaginase_C"/>
    <property type="match status" value="1"/>
</dbReference>
<evidence type="ECO:0000256" key="2">
    <source>
        <dbReference type="PIRSR" id="PIRSR001220-2"/>
    </source>
</evidence>
<evidence type="ECO:0000259" key="3">
    <source>
        <dbReference type="Pfam" id="PF00710"/>
    </source>
</evidence>
<evidence type="ECO:0000256" key="1">
    <source>
        <dbReference type="PIRSR" id="PIRSR001220-1"/>
    </source>
</evidence>
<evidence type="ECO:0000313" key="6">
    <source>
        <dbReference type="Proteomes" id="UP000238392"/>
    </source>
</evidence>